<name>A0A2I0IU29_PUNGR</name>
<sequence length="76" mass="8772">MYFGRSCVSNWTRLNQRSPLICNEAGWTGRTELEWAEAESLVCPARQMLLQAHQWAAAEERAQRQFRAEQLTGDLC</sequence>
<proteinExistence type="predicted"/>
<protein>
    <submittedName>
        <fullName evidence="1">Uncharacterized protein</fullName>
    </submittedName>
</protein>
<keyword evidence="2" id="KW-1185">Reference proteome</keyword>
<organism evidence="1 2">
    <name type="scientific">Punica granatum</name>
    <name type="common">Pomegranate</name>
    <dbReference type="NCBI Taxonomy" id="22663"/>
    <lineage>
        <taxon>Eukaryota</taxon>
        <taxon>Viridiplantae</taxon>
        <taxon>Streptophyta</taxon>
        <taxon>Embryophyta</taxon>
        <taxon>Tracheophyta</taxon>
        <taxon>Spermatophyta</taxon>
        <taxon>Magnoliopsida</taxon>
        <taxon>eudicotyledons</taxon>
        <taxon>Gunneridae</taxon>
        <taxon>Pentapetalae</taxon>
        <taxon>rosids</taxon>
        <taxon>malvids</taxon>
        <taxon>Myrtales</taxon>
        <taxon>Lythraceae</taxon>
        <taxon>Punica</taxon>
    </lineage>
</organism>
<gene>
    <name evidence="1" type="ORF">CRG98_032349</name>
</gene>
<reference evidence="1 2" key="1">
    <citation type="submission" date="2017-11" db="EMBL/GenBank/DDBJ databases">
        <title>De-novo sequencing of pomegranate (Punica granatum L.) genome.</title>
        <authorList>
            <person name="Akparov Z."/>
            <person name="Amiraslanov A."/>
            <person name="Hajiyeva S."/>
            <person name="Abbasov M."/>
            <person name="Kaur K."/>
            <person name="Hamwieh A."/>
            <person name="Solovyev V."/>
            <person name="Salamov A."/>
            <person name="Braich B."/>
            <person name="Kosarev P."/>
            <person name="Mahmoud A."/>
            <person name="Hajiyev E."/>
            <person name="Babayeva S."/>
            <person name="Izzatullayeva V."/>
            <person name="Mammadov A."/>
            <person name="Mammadov A."/>
            <person name="Sharifova S."/>
            <person name="Ojaghi J."/>
            <person name="Eynullazada K."/>
            <person name="Bayramov B."/>
            <person name="Abdulazimova A."/>
            <person name="Shahmuradov I."/>
        </authorList>
    </citation>
    <scope>NUCLEOTIDE SEQUENCE [LARGE SCALE GENOMIC DNA]</scope>
    <source>
        <strain evidence="2">cv. AG2017</strain>
        <tissue evidence="1">Leaf</tissue>
    </source>
</reference>
<dbReference type="Proteomes" id="UP000233551">
    <property type="component" value="Unassembled WGS sequence"/>
</dbReference>
<accession>A0A2I0IU29</accession>
<dbReference type="AlphaFoldDB" id="A0A2I0IU29"/>
<dbReference type="EMBL" id="PGOL01002530">
    <property type="protein sequence ID" value="PKI47263.1"/>
    <property type="molecule type" value="Genomic_DNA"/>
</dbReference>
<evidence type="ECO:0000313" key="1">
    <source>
        <dbReference type="EMBL" id="PKI47263.1"/>
    </source>
</evidence>
<comment type="caution">
    <text evidence="1">The sequence shown here is derived from an EMBL/GenBank/DDBJ whole genome shotgun (WGS) entry which is preliminary data.</text>
</comment>
<evidence type="ECO:0000313" key="2">
    <source>
        <dbReference type="Proteomes" id="UP000233551"/>
    </source>
</evidence>